<dbReference type="PANTHER" id="PTHR20974">
    <property type="entry name" value="UPF0585 PROTEIN CG18661"/>
    <property type="match status" value="1"/>
</dbReference>
<dbReference type="InterPro" id="IPR029063">
    <property type="entry name" value="SAM-dependent_MTases_sf"/>
</dbReference>
<dbReference type="Gene3D" id="3.40.50.150">
    <property type="entry name" value="Vaccinia Virus protein VP39"/>
    <property type="match status" value="1"/>
</dbReference>
<dbReference type="EMBL" id="JAALHA020000005">
    <property type="protein sequence ID" value="MDR9895616.1"/>
    <property type="molecule type" value="Genomic_DNA"/>
</dbReference>
<dbReference type="GO" id="GO:0008168">
    <property type="term" value="F:methyltransferase activity"/>
    <property type="evidence" value="ECO:0007669"/>
    <property type="project" value="UniProtKB-KW"/>
</dbReference>
<keyword evidence="1" id="KW-0489">Methyltransferase</keyword>
<dbReference type="GO" id="GO:0032259">
    <property type="term" value="P:methylation"/>
    <property type="evidence" value="ECO:0007669"/>
    <property type="project" value="UniProtKB-KW"/>
</dbReference>
<name>A0AAP5I6A3_9CYAN</name>
<accession>A0AAP5I6A3</accession>
<dbReference type="AlphaFoldDB" id="A0AAP5I6A3"/>
<dbReference type="RefSeq" id="WP_208345164.1">
    <property type="nucleotide sequence ID" value="NZ_CAWQFN010000601.1"/>
</dbReference>
<evidence type="ECO:0000313" key="1">
    <source>
        <dbReference type="EMBL" id="MDR9895616.1"/>
    </source>
</evidence>
<dbReference type="Pfam" id="PF06080">
    <property type="entry name" value="DUF938"/>
    <property type="match status" value="1"/>
</dbReference>
<dbReference type="Proteomes" id="UP000667802">
    <property type="component" value="Unassembled WGS sequence"/>
</dbReference>
<comment type="caution">
    <text evidence="1">The sequence shown here is derived from an EMBL/GenBank/DDBJ whole genome shotgun (WGS) entry which is preliminary data.</text>
</comment>
<dbReference type="SUPFAM" id="SSF53335">
    <property type="entry name" value="S-adenosyl-L-methionine-dependent methyltransferases"/>
    <property type="match status" value="1"/>
</dbReference>
<protein>
    <submittedName>
        <fullName evidence="1">Class I SAM-dependent methyltransferase</fullName>
    </submittedName>
</protein>
<keyword evidence="1" id="KW-0808">Transferase</keyword>
<gene>
    <name evidence="1" type="ORF">G7B40_013710</name>
</gene>
<keyword evidence="2" id="KW-1185">Reference proteome</keyword>
<dbReference type="PANTHER" id="PTHR20974:SF0">
    <property type="entry name" value="UPF0585 PROTEIN CG18661"/>
    <property type="match status" value="1"/>
</dbReference>
<evidence type="ECO:0000313" key="2">
    <source>
        <dbReference type="Proteomes" id="UP000667802"/>
    </source>
</evidence>
<organism evidence="1 2">
    <name type="scientific">Aetokthonos hydrillicola Thurmond2011</name>
    <dbReference type="NCBI Taxonomy" id="2712845"/>
    <lineage>
        <taxon>Bacteria</taxon>
        <taxon>Bacillati</taxon>
        <taxon>Cyanobacteriota</taxon>
        <taxon>Cyanophyceae</taxon>
        <taxon>Nostocales</taxon>
        <taxon>Hapalosiphonaceae</taxon>
        <taxon>Aetokthonos</taxon>
    </lineage>
</organism>
<sequence>MLPLDRPPLDPYPLSPYVAWAGKRNRDPILEVFKERLPKEAGEVLELASGSGMHIHYFAPYFQHLNFQPSDKTEEVFDNIKRLTQETEAKNVYAPIKLDLTEPETWSVVAAKKFDAIFCINIFQVAPISIADGMMECAAKLLSPNGQLFIYGPFKVDGQYTTPSNEEFDTTLLSYQVPEWGLKDIADITNAAKKWKLDLKHKIDMPSHNFTLLYRFA</sequence>
<dbReference type="CDD" id="cd02440">
    <property type="entry name" value="AdoMet_MTases"/>
    <property type="match status" value="1"/>
</dbReference>
<reference evidence="2" key="1">
    <citation type="journal article" date="2021" name="Science">
        <title>Hunting the eagle killer: A cyanobacterial neurotoxin causes vacuolar myelinopathy.</title>
        <authorList>
            <person name="Breinlinger S."/>
            <person name="Phillips T.J."/>
            <person name="Haram B.N."/>
            <person name="Mares J."/>
            <person name="Martinez Yerena J.A."/>
            <person name="Hrouzek P."/>
            <person name="Sobotka R."/>
            <person name="Henderson W.M."/>
            <person name="Schmieder P."/>
            <person name="Williams S.M."/>
            <person name="Lauderdale J.D."/>
            <person name="Wilde H.D."/>
            <person name="Gerrin W."/>
            <person name="Kust A."/>
            <person name="Washington J.W."/>
            <person name="Wagner C."/>
            <person name="Geier B."/>
            <person name="Liebeke M."/>
            <person name="Enke H."/>
            <person name="Niedermeyer T.H.J."/>
            <person name="Wilde S.B."/>
        </authorList>
    </citation>
    <scope>NUCLEOTIDE SEQUENCE [LARGE SCALE GENOMIC DNA]</scope>
    <source>
        <strain evidence="2">Thurmond2011</strain>
    </source>
</reference>
<dbReference type="InterPro" id="IPR010342">
    <property type="entry name" value="DUF938"/>
</dbReference>
<proteinExistence type="predicted"/>